<dbReference type="GO" id="GO:0046872">
    <property type="term" value="F:metal ion binding"/>
    <property type="evidence" value="ECO:0007669"/>
    <property type="project" value="UniProtKB-KW"/>
</dbReference>
<dbReference type="Gene3D" id="3.60.15.10">
    <property type="entry name" value="Ribonuclease Z/Hydroxyacylglutathione hydrolase-like"/>
    <property type="match status" value="1"/>
</dbReference>
<dbReference type="InterPro" id="IPR036922">
    <property type="entry name" value="Rieske_2Fe-2S_sf"/>
</dbReference>
<dbReference type="GO" id="GO:0004497">
    <property type="term" value="F:monooxygenase activity"/>
    <property type="evidence" value="ECO:0007669"/>
    <property type="project" value="UniProtKB-ARBA"/>
</dbReference>
<dbReference type="Gene3D" id="2.102.10.10">
    <property type="entry name" value="Rieske [2Fe-2S] iron-sulphur domain"/>
    <property type="match status" value="1"/>
</dbReference>
<comment type="caution">
    <text evidence="6">The sequence shown here is derived from an EMBL/GenBank/DDBJ whole genome shotgun (WGS) entry which is preliminary data.</text>
</comment>
<protein>
    <submittedName>
        <fullName evidence="6">Rieske 2Fe-2S domain-containing protein</fullName>
    </submittedName>
</protein>
<accession>A0A9X5EAC6</accession>
<dbReference type="InterPro" id="IPR017941">
    <property type="entry name" value="Rieske_2Fe-2S"/>
</dbReference>
<keyword evidence="1" id="KW-0001">2Fe-2S</keyword>
<dbReference type="Pfam" id="PF00355">
    <property type="entry name" value="Rieske"/>
    <property type="match status" value="1"/>
</dbReference>
<dbReference type="InterPro" id="IPR036866">
    <property type="entry name" value="RibonucZ/Hydroxyglut_hydro"/>
</dbReference>
<name>A0A9X5EAC6_9CYAN</name>
<dbReference type="InterPro" id="IPR050114">
    <property type="entry name" value="UPF0173_UPF0282_UlaG_hydrolase"/>
</dbReference>
<dbReference type="Pfam" id="PF25451">
    <property type="entry name" value="SCP2_Rv3818"/>
    <property type="match status" value="1"/>
</dbReference>
<dbReference type="GO" id="GO:0051537">
    <property type="term" value="F:2 iron, 2 sulfur cluster binding"/>
    <property type="evidence" value="ECO:0007669"/>
    <property type="project" value="UniProtKB-KW"/>
</dbReference>
<evidence type="ECO:0000259" key="5">
    <source>
        <dbReference type="PROSITE" id="PS51296"/>
    </source>
</evidence>
<dbReference type="PROSITE" id="PS51296">
    <property type="entry name" value="RIESKE"/>
    <property type="match status" value="1"/>
</dbReference>
<evidence type="ECO:0000256" key="2">
    <source>
        <dbReference type="ARBA" id="ARBA00022723"/>
    </source>
</evidence>
<evidence type="ECO:0000313" key="7">
    <source>
        <dbReference type="Proteomes" id="UP000031532"/>
    </source>
</evidence>
<keyword evidence="2" id="KW-0479">Metal-binding</keyword>
<dbReference type="Pfam" id="PF13483">
    <property type="entry name" value="Lactamase_B_3"/>
    <property type="match status" value="1"/>
</dbReference>
<feature type="domain" description="Rieske" evidence="5">
    <location>
        <begin position="433"/>
        <end position="522"/>
    </location>
</feature>
<evidence type="ECO:0000256" key="4">
    <source>
        <dbReference type="ARBA" id="ARBA00023014"/>
    </source>
</evidence>
<dbReference type="GO" id="GO:0016705">
    <property type="term" value="F:oxidoreductase activity, acting on paired donors, with incorporation or reduction of molecular oxygen"/>
    <property type="evidence" value="ECO:0007669"/>
    <property type="project" value="UniProtKB-ARBA"/>
</dbReference>
<evidence type="ECO:0000256" key="1">
    <source>
        <dbReference type="ARBA" id="ARBA00022714"/>
    </source>
</evidence>
<dbReference type="SUPFAM" id="SSF50022">
    <property type="entry name" value="ISP domain"/>
    <property type="match status" value="1"/>
</dbReference>
<organism evidence="6 7">
    <name type="scientific">Scytonema millei VB511283</name>
    <dbReference type="NCBI Taxonomy" id="1245923"/>
    <lineage>
        <taxon>Bacteria</taxon>
        <taxon>Bacillati</taxon>
        <taxon>Cyanobacteriota</taxon>
        <taxon>Cyanophyceae</taxon>
        <taxon>Nostocales</taxon>
        <taxon>Scytonemataceae</taxon>
        <taxon>Scytonema</taxon>
    </lineage>
</organism>
<reference evidence="6 7" key="1">
    <citation type="journal article" date="2015" name="Genome Announc.">
        <title>Draft Genome Sequence of the Terrestrial Cyanobacterium Scytonema millei VB511283, Isolated from Eastern India.</title>
        <authorList>
            <person name="Sen D."/>
            <person name="Chandrababunaidu M.M."/>
            <person name="Singh D."/>
            <person name="Sanghi N."/>
            <person name="Ghorai A."/>
            <person name="Mishra G.P."/>
            <person name="Madduluri M."/>
            <person name="Adhikary S.P."/>
            <person name="Tripathy S."/>
        </authorList>
    </citation>
    <scope>NUCLEOTIDE SEQUENCE [LARGE SCALE GENOMIC DNA]</scope>
    <source>
        <strain evidence="6 7">VB511283</strain>
    </source>
</reference>
<dbReference type="EMBL" id="JTJC03000017">
    <property type="protein sequence ID" value="NHC38167.1"/>
    <property type="molecule type" value="Genomic_DNA"/>
</dbReference>
<proteinExistence type="predicted"/>
<dbReference type="InterPro" id="IPR057330">
    <property type="entry name" value="SCP2_Rv3818"/>
</dbReference>
<dbReference type="OrthoDB" id="3204284at2"/>
<gene>
    <name evidence="6" type="ORF">QH73_0026700</name>
</gene>
<keyword evidence="7" id="KW-1185">Reference proteome</keyword>
<keyword evidence="4" id="KW-0411">Iron-sulfur</keyword>
<sequence>MSDTFSLKFLGHAGILLKADGVTLLCDPWMSESGAFLHSWHQYPPNDFLERQDLYDADYLYISHDHDDHFDRDFLKDFPKHKVTVIIAEFLTDTFAREIAKLGFTRILELKDWESYQLAENFSVAVVKDKSLYKIDSALLIEVGNTKILHKNDCHIPDEDIPKYRELGIDFLFAQFSGAMWYPATYAYEAKKQQRITAKLKQNMLDSFVDFANNICAKHVFHYAGPPAFLEDDIFHLNFQENSIFPDQWDVYEDLSQQINGDLTLLLPGDIVQLSSARQLEITRQFISLGLSQKASVLDNYKQKRATVIQSYLSNLPQPSKEFLQKFSVHIQQLFSASIYLTEKVNALVKFTLTGVNGGSVYVETRDREFAIMQSCTETPNYEFTIDTAIANLLVEGKEHWESLFLSMRFKAKRRPDAYNWPLFAILRYGNEPKLIAQVEKTLQAAENEEFIVRDGEKEYHVQRYCPHAGADLSQVKVHDDKLVCPRHRWIFDLRCQGKCIVGGNMPLKVYQSSEITSQKTAEEVNV</sequence>
<dbReference type="Proteomes" id="UP000031532">
    <property type="component" value="Unassembled WGS sequence"/>
</dbReference>
<dbReference type="RefSeq" id="WP_039713700.1">
    <property type="nucleotide sequence ID" value="NZ_JTJC03000017.1"/>
</dbReference>
<evidence type="ECO:0000256" key="3">
    <source>
        <dbReference type="ARBA" id="ARBA00023004"/>
    </source>
</evidence>
<dbReference type="AlphaFoldDB" id="A0A9X5EAC6"/>
<evidence type="ECO:0000313" key="6">
    <source>
        <dbReference type="EMBL" id="NHC38167.1"/>
    </source>
</evidence>
<dbReference type="CDD" id="cd03467">
    <property type="entry name" value="Rieske"/>
    <property type="match status" value="1"/>
</dbReference>
<keyword evidence="3" id="KW-0408">Iron</keyword>
<dbReference type="SUPFAM" id="SSF56281">
    <property type="entry name" value="Metallo-hydrolase/oxidoreductase"/>
    <property type="match status" value="1"/>
</dbReference>
<dbReference type="PANTHER" id="PTHR43546">
    <property type="entry name" value="UPF0173 METAL-DEPENDENT HYDROLASE MJ1163-RELATED"/>
    <property type="match status" value="1"/>
</dbReference>